<dbReference type="EMBL" id="JAWHQM010000019">
    <property type="protein sequence ID" value="KAK5631303.1"/>
    <property type="molecule type" value="Genomic_DNA"/>
</dbReference>
<evidence type="ECO:0000313" key="3">
    <source>
        <dbReference type="Proteomes" id="UP001305414"/>
    </source>
</evidence>
<keyword evidence="3" id="KW-1185">Reference proteome</keyword>
<proteinExistence type="predicted"/>
<organism evidence="2 3">
    <name type="scientific">Xylaria bambusicola</name>
    <dbReference type="NCBI Taxonomy" id="326684"/>
    <lineage>
        <taxon>Eukaryota</taxon>
        <taxon>Fungi</taxon>
        <taxon>Dikarya</taxon>
        <taxon>Ascomycota</taxon>
        <taxon>Pezizomycotina</taxon>
        <taxon>Sordariomycetes</taxon>
        <taxon>Xylariomycetidae</taxon>
        <taxon>Xylariales</taxon>
        <taxon>Xylariaceae</taxon>
        <taxon>Xylaria</taxon>
    </lineage>
</organism>
<comment type="caution">
    <text evidence="2">The sequence shown here is derived from an EMBL/GenBank/DDBJ whole genome shotgun (WGS) entry which is preliminary data.</text>
</comment>
<sequence length="113" mass="12160">MSKGTAEKHRNPVSPLHAGCMRLRQYNVPRQAGGLKKNPGHLSVSHKTSPSNELRLLDPSAKLIVSVMQSAAIIADGSKRLTTGLLGCALLTQADEYYPSCLIGSEMGRQFSL</sequence>
<reference evidence="2 3" key="1">
    <citation type="submission" date="2023-10" db="EMBL/GenBank/DDBJ databases">
        <title>Draft genome sequence of Xylaria bambusicola isolate GMP-LS, the root and basal stem rot pathogen of sugarcane in Indonesia.</title>
        <authorList>
            <person name="Selvaraj P."/>
            <person name="Muralishankar V."/>
            <person name="Muruganantham S."/>
            <person name="Sp S."/>
            <person name="Haryani S."/>
            <person name="Lau K.J.X."/>
            <person name="Naqvi N.I."/>
        </authorList>
    </citation>
    <scope>NUCLEOTIDE SEQUENCE [LARGE SCALE GENOMIC DNA]</scope>
    <source>
        <strain evidence="2">GMP-LS</strain>
    </source>
</reference>
<feature type="region of interest" description="Disordered" evidence="1">
    <location>
        <begin position="31"/>
        <end position="52"/>
    </location>
</feature>
<dbReference type="Proteomes" id="UP001305414">
    <property type="component" value="Unassembled WGS sequence"/>
</dbReference>
<gene>
    <name evidence="2" type="ORF">RRF57_007017</name>
</gene>
<dbReference type="AlphaFoldDB" id="A0AAN7UKB6"/>
<evidence type="ECO:0000313" key="2">
    <source>
        <dbReference type="EMBL" id="KAK5631303.1"/>
    </source>
</evidence>
<protein>
    <submittedName>
        <fullName evidence="2">Uncharacterized protein</fullName>
    </submittedName>
</protein>
<evidence type="ECO:0000256" key="1">
    <source>
        <dbReference type="SAM" id="MobiDB-lite"/>
    </source>
</evidence>
<name>A0AAN7UKB6_9PEZI</name>
<accession>A0AAN7UKB6</accession>